<evidence type="ECO:0000256" key="1">
    <source>
        <dbReference type="SAM" id="MobiDB-lite"/>
    </source>
</evidence>
<organism evidence="2 3">
    <name type="scientific">Rhodopirellula baltica (strain DSM 10527 / NCIMB 13988 / SH1)</name>
    <dbReference type="NCBI Taxonomy" id="243090"/>
    <lineage>
        <taxon>Bacteria</taxon>
        <taxon>Pseudomonadati</taxon>
        <taxon>Planctomycetota</taxon>
        <taxon>Planctomycetia</taxon>
        <taxon>Pirellulales</taxon>
        <taxon>Pirellulaceae</taxon>
        <taxon>Rhodopirellula</taxon>
    </lineage>
</organism>
<gene>
    <name evidence="2" type="ordered locus">RB9167</name>
</gene>
<reference evidence="2 3" key="1">
    <citation type="journal article" date="2003" name="Proc. Natl. Acad. Sci. U.S.A.">
        <title>Complete genome sequence of the marine planctomycete Pirellula sp. strain 1.</title>
        <authorList>
            <person name="Gloeckner F.O."/>
            <person name="Kube M."/>
            <person name="Bauer M."/>
            <person name="Teeling H."/>
            <person name="Lombardot T."/>
            <person name="Ludwig W."/>
            <person name="Gade D."/>
            <person name="Beck A."/>
            <person name="Borzym K."/>
            <person name="Heitmann K."/>
            <person name="Rabus R."/>
            <person name="Schlesner H."/>
            <person name="Amann R."/>
            <person name="Reinhardt R."/>
        </authorList>
    </citation>
    <scope>NUCLEOTIDE SEQUENCE [LARGE SCALE GENOMIC DNA]</scope>
    <source>
        <strain evidence="3">DSM 10527 / NCIMB 13988 / SH1</strain>
    </source>
</reference>
<sequence length="65" mass="7446">MGFTNPVARFARIRILLHSARRHPNRPSRHADEVPRTIRHGTAGDTPSAFQRNYWCPLILSVRGL</sequence>
<dbReference type="AlphaFoldDB" id="Q7ULZ8"/>
<dbReference type="Proteomes" id="UP000001025">
    <property type="component" value="Chromosome"/>
</dbReference>
<dbReference type="EMBL" id="BX294149">
    <property type="protein sequence ID" value="CAD76119.1"/>
    <property type="molecule type" value="Genomic_DNA"/>
</dbReference>
<accession>Q7ULZ8</accession>
<dbReference type="KEGG" id="rba:RB9167"/>
<proteinExistence type="predicted"/>
<name>Q7ULZ8_RHOBA</name>
<dbReference type="STRING" id="243090.RB9167"/>
<dbReference type="EnsemblBacteria" id="CAD76119">
    <property type="protein sequence ID" value="CAD76119"/>
    <property type="gene ID" value="RB9167"/>
</dbReference>
<keyword evidence="3" id="KW-1185">Reference proteome</keyword>
<dbReference type="HOGENOM" id="CLU_2846928_0_0_0"/>
<dbReference type="InParanoid" id="Q7ULZ8"/>
<evidence type="ECO:0000313" key="2">
    <source>
        <dbReference type="EMBL" id="CAD76119.1"/>
    </source>
</evidence>
<feature type="region of interest" description="Disordered" evidence="1">
    <location>
        <begin position="21"/>
        <end position="45"/>
    </location>
</feature>
<evidence type="ECO:0000313" key="3">
    <source>
        <dbReference type="Proteomes" id="UP000001025"/>
    </source>
</evidence>
<protein>
    <submittedName>
        <fullName evidence="2">Uncharacterized protein</fullName>
    </submittedName>
</protein>